<feature type="chain" id="PRO_5045803112" evidence="1">
    <location>
        <begin position="18"/>
        <end position="187"/>
    </location>
</feature>
<dbReference type="RefSeq" id="WP_308952668.1">
    <property type="nucleotide sequence ID" value="NZ_JARXHW010000143.1"/>
</dbReference>
<dbReference type="Proteomes" id="UP001225316">
    <property type="component" value="Unassembled WGS sequence"/>
</dbReference>
<accession>A0ABU1B2D4</accession>
<feature type="signal peptide" evidence="1">
    <location>
        <begin position="1"/>
        <end position="17"/>
    </location>
</feature>
<comment type="caution">
    <text evidence="2">The sequence shown here is derived from an EMBL/GenBank/DDBJ whole genome shotgun (WGS) entry which is preliminary data.</text>
</comment>
<sequence length="187" mass="21800">MKVKLLALLLLVGPLFANSDIQSEREAVELMQEMPKALNQKVAKTKKECLEYSKYLKEEAIPFIVSLKALKENEANYTLIMYDNLLLLALYADVALDNLNEYLSTLETEYFTDDRSYAFVMKFYGFNSALHREADRFIGQHYDFLKEKQITKEYSSKLSRIPEILEKLDTLNIRYSKHLVAQPRVEP</sequence>
<protein>
    <submittedName>
        <fullName evidence="2">Uncharacterized protein</fullName>
    </submittedName>
</protein>
<proteinExistence type="predicted"/>
<organism evidence="2 3">
    <name type="scientific">Thalassobacterium maritimum</name>
    <dbReference type="NCBI Taxonomy" id="3041265"/>
    <lineage>
        <taxon>Bacteria</taxon>
        <taxon>Pseudomonadati</taxon>
        <taxon>Verrucomicrobiota</taxon>
        <taxon>Opitutia</taxon>
        <taxon>Puniceicoccales</taxon>
        <taxon>Coraliomargaritaceae</taxon>
        <taxon>Thalassobacterium</taxon>
    </lineage>
</organism>
<evidence type="ECO:0000313" key="2">
    <source>
        <dbReference type="EMBL" id="MDQ8209750.1"/>
    </source>
</evidence>
<name>A0ABU1B2D4_9BACT</name>
<evidence type="ECO:0000313" key="3">
    <source>
        <dbReference type="Proteomes" id="UP001225316"/>
    </source>
</evidence>
<evidence type="ECO:0000256" key="1">
    <source>
        <dbReference type="SAM" id="SignalP"/>
    </source>
</evidence>
<keyword evidence="1" id="KW-0732">Signal</keyword>
<keyword evidence="3" id="KW-1185">Reference proteome</keyword>
<gene>
    <name evidence="2" type="ORF">QEH52_19685</name>
</gene>
<dbReference type="EMBL" id="JARXHW010000143">
    <property type="protein sequence ID" value="MDQ8209750.1"/>
    <property type="molecule type" value="Genomic_DNA"/>
</dbReference>
<reference evidence="2 3" key="1">
    <citation type="submission" date="2023-04" db="EMBL/GenBank/DDBJ databases">
        <title>A novel bacteria isolated from coastal sediment.</title>
        <authorList>
            <person name="Liu X.-J."/>
            <person name="Du Z.-J."/>
        </authorList>
    </citation>
    <scope>NUCLEOTIDE SEQUENCE [LARGE SCALE GENOMIC DNA]</scope>
    <source>
        <strain evidence="2 3">SDUM461003</strain>
    </source>
</reference>